<reference evidence="3 4" key="1">
    <citation type="submission" date="2019-09" db="EMBL/GenBank/DDBJ databases">
        <title>Whole-genome sequence of the purple sulfur bacterium Thiohalocapsa marina DSM 19078.</title>
        <authorList>
            <person name="Kyndt J.A."/>
            <person name="Meyer T.E."/>
        </authorList>
    </citation>
    <scope>NUCLEOTIDE SEQUENCE [LARGE SCALE GENOMIC DNA]</scope>
    <source>
        <strain evidence="3 4">DSM 19078</strain>
    </source>
</reference>
<dbReference type="InterPro" id="IPR016181">
    <property type="entry name" value="Acyl_CoA_acyltransferase"/>
</dbReference>
<dbReference type="PROSITE" id="PS51186">
    <property type="entry name" value="GNAT"/>
    <property type="match status" value="1"/>
</dbReference>
<feature type="domain" description="N-acetyltransferase" evidence="2">
    <location>
        <begin position="39"/>
        <end position="207"/>
    </location>
</feature>
<accession>A0A5M8FJP8</accession>
<protein>
    <submittedName>
        <fullName evidence="3">GNAT family N-acetyltransferase</fullName>
    </submittedName>
</protein>
<dbReference type="InterPro" id="IPR000182">
    <property type="entry name" value="GNAT_dom"/>
</dbReference>
<dbReference type="SUPFAM" id="SSF55729">
    <property type="entry name" value="Acyl-CoA N-acyltransferases (Nat)"/>
    <property type="match status" value="1"/>
</dbReference>
<dbReference type="AlphaFoldDB" id="A0A5M8FJP8"/>
<dbReference type="EMBL" id="VWXX01000016">
    <property type="protein sequence ID" value="KAA6184724.1"/>
    <property type="molecule type" value="Genomic_DNA"/>
</dbReference>
<name>A0A5M8FJP8_9GAMM</name>
<evidence type="ECO:0000256" key="1">
    <source>
        <dbReference type="SAM" id="MobiDB-lite"/>
    </source>
</evidence>
<keyword evidence="4" id="KW-1185">Reference proteome</keyword>
<dbReference type="InterPro" id="IPR021770">
    <property type="entry name" value="DUF3335"/>
</dbReference>
<evidence type="ECO:0000313" key="4">
    <source>
        <dbReference type="Proteomes" id="UP000322981"/>
    </source>
</evidence>
<evidence type="ECO:0000259" key="2">
    <source>
        <dbReference type="PROSITE" id="PS51186"/>
    </source>
</evidence>
<dbReference type="GO" id="GO:0016747">
    <property type="term" value="F:acyltransferase activity, transferring groups other than amino-acyl groups"/>
    <property type="evidence" value="ECO:0007669"/>
    <property type="project" value="InterPro"/>
</dbReference>
<dbReference type="Pfam" id="PF11814">
    <property type="entry name" value="DUF3335"/>
    <property type="match status" value="1"/>
</dbReference>
<dbReference type="Gene3D" id="3.90.70.10">
    <property type="entry name" value="Cysteine proteinases"/>
    <property type="match status" value="1"/>
</dbReference>
<sequence length="431" mass="47291">MSAHRPQVASADQPAGQPAGQIAGQIASRVADKTGGTALSVRPGAASDIDALVALEQACFVSDRLSRRRFRYMLARAQAALLVAEPTQTQPEPPASGQARSEQTSIPYASALWGYVLVLFNRATSVARLYSIAVAPSARGHGVATALVRAAEQATWDAERAYLRLEIRRDNLASQRLFEGLGYRRFGVLSDYYEDHMEALRYEKQLAPYVRRAPARVPFYEQTLDFTCGASSLMMAMQALSPQISLDRTLELRIWREATTIFMTSGHGGCGPFGLALAAHARGYAAEVFVNDRGVPLIDSVRSPEKKEVMQLVHADMLAEIGRRRIPVTYGTLGLEALAARFDDGAVPLVLISSYRIYAEKFPHWVVVTGFDEHFVYVHDPYVDYDNGETPLDSMNMPIQLAEFRRMARYGRAGLQAVVLVSLPAGEAAHG</sequence>
<feature type="region of interest" description="Disordered" evidence="1">
    <location>
        <begin position="1"/>
        <end position="21"/>
    </location>
</feature>
<dbReference type="CDD" id="cd04301">
    <property type="entry name" value="NAT_SF"/>
    <property type="match status" value="1"/>
</dbReference>
<organism evidence="3 4">
    <name type="scientific">Thiohalocapsa marina</name>
    <dbReference type="NCBI Taxonomy" id="424902"/>
    <lineage>
        <taxon>Bacteria</taxon>
        <taxon>Pseudomonadati</taxon>
        <taxon>Pseudomonadota</taxon>
        <taxon>Gammaproteobacteria</taxon>
        <taxon>Chromatiales</taxon>
        <taxon>Chromatiaceae</taxon>
        <taxon>Thiohalocapsa</taxon>
    </lineage>
</organism>
<dbReference type="PANTHER" id="PTHR43072">
    <property type="entry name" value="N-ACETYLTRANSFERASE"/>
    <property type="match status" value="1"/>
</dbReference>
<comment type="caution">
    <text evidence="3">The sequence shown here is derived from an EMBL/GenBank/DDBJ whole genome shotgun (WGS) entry which is preliminary data.</text>
</comment>
<dbReference type="Gene3D" id="3.40.630.30">
    <property type="match status" value="1"/>
</dbReference>
<evidence type="ECO:0000313" key="3">
    <source>
        <dbReference type="EMBL" id="KAA6184724.1"/>
    </source>
</evidence>
<dbReference type="Pfam" id="PF00583">
    <property type="entry name" value="Acetyltransf_1"/>
    <property type="match status" value="1"/>
</dbReference>
<proteinExistence type="predicted"/>
<gene>
    <name evidence="3" type="ORF">F2Q65_11235</name>
</gene>
<dbReference type="OrthoDB" id="27442at2"/>
<dbReference type="Proteomes" id="UP000322981">
    <property type="component" value="Unassembled WGS sequence"/>
</dbReference>
<keyword evidence="3" id="KW-0808">Transferase</keyword>